<dbReference type="EMBL" id="KV921869">
    <property type="protein sequence ID" value="ORE10065.1"/>
    <property type="molecule type" value="Genomic_DNA"/>
</dbReference>
<dbReference type="OrthoDB" id="2288255at2759"/>
<proteinExistence type="predicted"/>
<accession>A0A1X0RDE3</accession>
<dbReference type="AlphaFoldDB" id="A0A1X0RDE3"/>
<protein>
    <submittedName>
        <fullName evidence="1">Uncharacterized protein</fullName>
    </submittedName>
</protein>
<gene>
    <name evidence="1" type="ORF">BCV72DRAFT_239100</name>
</gene>
<name>A0A1X0RDE3_RHIZD</name>
<dbReference type="VEuPathDB" id="FungiDB:BCV72DRAFT_239100"/>
<sequence length="113" mass="12959">MTAFKDNEVKALFSERASGAVTLVKNEDGVLEAGDKKSRKTIDAKVDILFEVCYNDHSLCEVGKDDVTVTDNKYLDDRLKKLSKTLRDMMLLLVQKNPRKINNLWLLNVWLWA</sequence>
<evidence type="ECO:0000313" key="1">
    <source>
        <dbReference type="EMBL" id="ORE10065.1"/>
    </source>
</evidence>
<dbReference type="Proteomes" id="UP000242414">
    <property type="component" value="Unassembled WGS sequence"/>
</dbReference>
<organism evidence="1">
    <name type="scientific">Rhizopus microsporus var. microsporus</name>
    <dbReference type="NCBI Taxonomy" id="86635"/>
    <lineage>
        <taxon>Eukaryota</taxon>
        <taxon>Fungi</taxon>
        <taxon>Fungi incertae sedis</taxon>
        <taxon>Mucoromycota</taxon>
        <taxon>Mucoromycotina</taxon>
        <taxon>Mucoromycetes</taxon>
        <taxon>Mucorales</taxon>
        <taxon>Mucorineae</taxon>
        <taxon>Rhizopodaceae</taxon>
        <taxon>Rhizopus</taxon>
    </lineage>
</organism>
<reference evidence="1" key="1">
    <citation type="journal article" date="2016" name="Proc. Natl. Acad. Sci. U.S.A.">
        <title>Lipid metabolic changes in an early divergent fungus govern the establishment of a mutualistic symbiosis with endobacteria.</title>
        <authorList>
            <person name="Lastovetsky O.A."/>
            <person name="Gaspar M.L."/>
            <person name="Mondo S.J."/>
            <person name="LaButti K.M."/>
            <person name="Sandor L."/>
            <person name="Grigoriev I.V."/>
            <person name="Henry S.A."/>
            <person name="Pawlowska T.E."/>
        </authorList>
    </citation>
    <scope>NUCLEOTIDE SEQUENCE [LARGE SCALE GENOMIC DNA]</scope>
    <source>
        <strain evidence="1">ATCC 52814</strain>
    </source>
</reference>